<dbReference type="Gene3D" id="2.20.28.120">
    <property type="entry name" value="Ribosomal protein L33"/>
    <property type="match status" value="1"/>
</dbReference>
<dbReference type="GO" id="GO:0005737">
    <property type="term" value="C:cytoplasm"/>
    <property type="evidence" value="ECO:0007669"/>
    <property type="project" value="UniProtKB-ARBA"/>
</dbReference>
<dbReference type="InterPro" id="IPR001705">
    <property type="entry name" value="Ribosomal_bL33"/>
</dbReference>
<sequence length="49" mass="5916">MRVQVTLACTECGDRNYDTTKNKRTNTERIEMKKYCPREKTHTLHRETK</sequence>
<dbReference type="NCBIfam" id="TIGR01023">
    <property type="entry name" value="rpmG_bact"/>
    <property type="match status" value="1"/>
</dbReference>
<keyword evidence="2 5" id="KW-0689">Ribosomal protein</keyword>
<dbReference type="NCBIfam" id="NF001764">
    <property type="entry name" value="PRK00504.1"/>
    <property type="match status" value="1"/>
</dbReference>
<accession>A0A1G9ZB76</accession>
<reference evidence="6 7" key="1">
    <citation type="submission" date="2016-10" db="EMBL/GenBank/DDBJ databases">
        <authorList>
            <person name="de Groot N.N."/>
        </authorList>
    </citation>
    <scope>NUCLEOTIDE SEQUENCE [LARGE SCALE GENOMIC DNA]</scope>
    <source>
        <strain evidence="6 7">CGMCC 1.3442</strain>
    </source>
</reference>
<evidence type="ECO:0000256" key="3">
    <source>
        <dbReference type="ARBA" id="ARBA00023274"/>
    </source>
</evidence>
<proteinExistence type="inferred from homology"/>
<dbReference type="Proteomes" id="UP000199334">
    <property type="component" value="Unassembled WGS sequence"/>
</dbReference>
<evidence type="ECO:0000256" key="5">
    <source>
        <dbReference type="HAMAP-Rule" id="MF_00294"/>
    </source>
</evidence>
<protein>
    <recommendedName>
        <fullName evidence="4 5">Large ribosomal subunit protein bL33</fullName>
    </recommendedName>
</protein>
<dbReference type="STRING" id="237069.SAMN05216498_1613"/>
<gene>
    <name evidence="5" type="primary">rpmG</name>
    <name evidence="6" type="ORF">SAMN05216498_1613</name>
</gene>
<evidence type="ECO:0000256" key="4">
    <source>
        <dbReference type="ARBA" id="ARBA00035176"/>
    </source>
</evidence>
<dbReference type="Pfam" id="PF00471">
    <property type="entry name" value="Ribosomal_L33"/>
    <property type="match status" value="1"/>
</dbReference>
<dbReference type="HAMAP" id="MF_00294">
    <property type="entry name" value="Ribosomal_bL33"/>
    <property type="match status" value="1"/>
</dbReference>
<organism evidence="6 7">
    <name type="scientific">Tenuibacillus multivorans</name>
    <dbReference type="NCBI Taxonomy" id="237069"/>
    <lineage>
        <taxon>Bacteria</taxon>
        <taxon>Bacillati</taxon>
        <taxon>Bacillota</taxon>
        <taxon>Bacilli</taxon>
        <taxon>Bacillales</taxon>
        <taxon>Bacillaceae</taxon>
        <taxon>Tenuibacillus</taxon>
    </lineage>
</organism>
<comment type="similarity">
    <text evidence="1 5">Belongs to the bacterial ribosomal protein bL33 family.</text>
</comment>
<dbReference type="GO" id="GO:1990904">
    <property type="term" value="C:ribonucleoprotein complex"/>
    <property type="evidence" value="ECO:0007669"/>
    <property type="project" value="UniProtKB-KW"/>
</dbReference>
<evidence type="ECO:0000256" key="1">
    <source>
        <dbReference type="ARBA" id="ARBA00007596"/>
    </source>
</evidence>
<dbReference type="GO" id="GO:0003735">
    <property type="term" value="F:structural constituent of ribosome"/>
    <property type="evidence" value="ECO:0007669"/>
    <property type="project" value="InterPro"/>
</dbReference>
<dbReference type="OrthoDB" id="197660at2"/>
<dbReference type="SUPFAM" id="SSF57829">
    <property type="entry name" value="Zn-binding ribosomal proteins"/>
    <property type="match status" value="1"/>
</dbReference>
<dbReference type="NCBIfam" id="NF001860">
    <property type="entry name" value="PRK00595.1"/>
    <property type="match status" value="1"/>
</dbReference>
<keyword evidence="3 5" id="KW-0687">Ribonucleoprotein</keyword>
<dbReference type="InterPro" id="IPR018264">
    <property type="entry name" value="Ribosomal_bL33_CS"/>
</dbReference>
<dbReference type="InterPro" id="IPR038584">
    <property type="entry name" value="Ribosomal_bL33_sf"/>
</dbReference>
<dbReference type="EMBL" id="FNIG01000003">
    <property type="protein sequence ID" value="SDN18375.1"/>
    <property type="molecule type" value="Genomic_DNA"/>
</dbReference>
<keyword evidence="7" id="KW-1185">Reference proteome</keyword>
<dbReference type="AlphaFoldDB" id="A0A1G9ZB76"/>
<evidence type="ECO:0000256" key="2">
    <source>
        <dbReference type="ARBA" id="ARBA00022980"/>
    </source>
</evidence>
<name>A0A1G9ZB76_9BACI</name>
<dbReference type="InterPro" id="IPR011332">
    <property type="entry name" value="Ribosomal_zn-bd"/>
</dbReference>
<dbReference type="PROSITE" id="PS00582">
    <property type="entry name" value="RIBOSOMAL_L33"/>
    <property type="match status" value="1"/>
</dbReference>
<evidence type="ECO:0000313" key="6">
    <source>
        <dbReference type="EMBL" id="SDN18375.1"/>
    </source>
</evidence>
<dbReference type="GO" id="GO:0006412">
    <property type="term" value="P:translation"/>
    <property type="evidence" value="ECO:0007669"/>
    <property type="project" value="UniProtKB-UniRule"/>
</dbReference>
<dbReference type="PANTHER" id="PTHR43168">
    <property type="entry name" value="50S RIBOSOMAL PROTEIN L33, CHLOROPLASTIC"/>
    <property type="match status" value="1"/>
</dbReference>
<dbReference type="RefSeq" id="WP_093856094.1">
    <property type="nucleotide sequence ID" value="NZ_BJVZ01000011.1"/>
</dbReference>
<evidence type="ECO:0000313" key="7">
    <source>
        <dbReference type="Proteomes" id="UP000199334"/>
    </source>
</evidence>
<dbReference type="PANTHER" id="PTHR43168:SF2">
    <property type="entry name" value="LARGE RIBOSOMAL SUBUNIT PROTEIN BL33C"/>
    <property type="match status" value="1"/>
</dbReference>
<dbReference type="GO" id="GO:0005840">
    <property type="term" value="C:ribosome"/>
    <property type="evidence" value="ECO:0007669"/>
    <property type="project" value="UniProtKB-KW"/>
</dbReference>